<evidence type="ECO:0000313" key="2">
    <source>
        <dbReference type="Proteomes" id="UP000238523"/>
    </source>
</evidence>
<dbReference type="EMBL" id="CP025012">
    <property type="protein sequence ID" value="AUW45096.1"/>
    <property type="molecule type" value="Genomic_DNA"/>
</dbReference>
<proteinExistence type="predicted"/>
<accession>A0A2K9ZA17</accession>
<sequence length="103" mass="11337">MAIIGTGNGFQNVLPSLVHVVFGANTDRLDEFLRTDDVLDSMTKLFSQLAMSDKHKSDHDITAPIDANGGPNIAMQQLRPPVGAHLGYEKPKCKIKMRLYKAD</sequence>
<organism evidence="1 2">
    <name type="scientific">Rhizobium leguminosarum</name>
    <dbReference type="NCBI Taxonomy" id="384"/>
    <lineage>
        <taxon>Bacteria</taxon>
        <taxon>Pseudomonadati</taxon>
        <taxon>Pseudomonadota</taxon>
        <taxon>Alphaproteobacteria</taxon>
        <taxon>Hyphomicrobiales</taxon>
        <taxon>Rhizobiaceae</taxon>
        <taxon>Rhizobium/Agrobacterium group</taxon>
        <taxon>Rhizobium</taxon>
    </lineage>
</organism>
<dbReference type="Proteomes" id="UP000238523">
    <property type="component" value="Chromosome"/>
</dbReference>
<gene>
    <name evidence="1" type="ORF">CUJ84_Chr004794</name>
</gene>
<dbReference type="AlphaFoldDB" id="A0A2K9ZA17"/>
<reference evidence="1 2" key="1">
    <citation type="submission" date="2017-11" db="EMBL/GenBank/DDBJ databases">
        <title>Complete genome of Rhizobium leguminosarum Norway, an ineffective micro-symbiont.</title>
        <authorList>
            <person name="Hoffrichter A."/>
            <person name="Liang J."/>
            <person name="Brachmann A."/>
            <person name="Marin M."/>
        </authorList>
    </citation>
    <scope>NUCLEOTIDE SEQUENCE [LARGE SCALE GENOMIC DNA]</scope>
    <source>
        <strain evidence="1 2">Norway</strain>
    </source>
</reference>
<name>A0A2K9ZA17_RHILE</name>
<evidence type="ECO:0000313" key="1">
    <source>
        <dbReference type="EMBL" id="AUW45096.1"/>
    </source>
</evidence>
<protein>
    <submittedName>
        <fullName evidence="1">Uncharacterized protein</fullName>
    </submittedName>
</protein>